<name>A0A0D0IYJ1_AGRTU</name>
<keyword evidence="1" id="KW-1133">Transmembrane helix</keyword>
<keyword evidence="1" id="KW-0812">Transmembrane</keyword>
<accession>A0A0D0IYJ1</accession>
<keyword evidence="1" id="KW-0472">Membrane</keyword>
<sequence>MSLHLRNDTSVVASDNGDAVAISDRPGIGDCWQAWSGVSFIRMDESPRKSNLLMRFQRHLAEMTVVIAGPCIMTFTASQIWQGYAFGESANTSRTQDIVTFHLLHAVMIGVALCALTVSVVIARHLLLRYKQSAKTVGR</sequence>
<reference evidence="2 3" key="1">
    <citation type="submission" date="2014-12" db="EMBL/GenBank/DDBJ databases">
        <title>16Stimator: statistical estimation of ribosomal gene copy numbers from draft genome assemblies.</title>
        <authorList>
            <person name="Perisin M.A."/>
            <person name="Vetter M."/>
            <person name="Gilbert J.A."/>
            <person name="Bergelson J."/>
        </authorList>
    </citation>
    <scope>NUCLEOTIDE SEQUENCE [LARGE SCALE GENOMIC DNA]</scope>
    <source>
        <strain evidence="2 3">MEJ076</strain>
    </source>
</reference>
<proteinExistence type="predicted"/>
<comment type="caution">
    <text evidence="2">The sequence shown here is derived from an EMBL/GenBank/DDBJ whole genome shotgun (WGS) entry which is preliminary data.</text>
</comment>
<feature type="transmembrane region" description="Helical" evidence="1">
    <location>
        <begin position="60"/>
        <end position="81"/>
    </location>
</feature>
<dbReference type="EMBL" id="JXQV01000041">
    <property type="protein sequence ID" value="KIP98281.1"/>
    <property type="molecule type" value="Genomic_DNA"/>
</dbReference>
<dbReference type="Proteomes" id="UP000035017">
    <property type="component" value="Unassembled WGS sequence"/>
</dbReference>
<evidence type="ECO:0000313" key="3">
    <source>
        <dbReference type="Proteomes" id="UP000035017"/>
    </source>
</evidence>
<evidence type="ECO:0000256" key="1">
    <source>
        <dbReference type="SAM" id="Phobius"/>
    </source>
</evidence>
<feature type="transmembrane region" description="Helical" evidence="1">
    <location>
        <begin position="101"/>
        <end position="123"/>
    </location>
</feature>
<evidence type="ECO:0000313" key="2">
    <source>
        <dbReference type="EMBL" id="KIP98281.1"/>
    </source>
</evidence>
<protein>
    <submittedName>
        <fullName evidence="2">Uncharacterized protein</fullName>
    </submittedName>
</protein>
<dbReference type="AlphaFoldDB" id="A0A0D0IYJ1"/>
<gene>
    <name evidence="2" type="ORF">RU07_22270</name>
</gene>
<organism evidence="2 3">
    <name type="scientific">Agrobacterium tumefaciens</name>
    <dbReference type="NCBI Taxonomy" id="358"/>
    <lineage>
        <taxon>Bacteria</taxon>
        <taxon>Pseudomonadati</taxon>
        <taxon>Pseudomonadota</taxon>
        <taxon>Alphaproteobacteria</taxon>
        <taxon>Hyphomicrobiales</taxon>
        <taxon>Rhizobiaceae</taxon>
        <taxon>Rhizobium/Agrobacterium group</taxon>
        <taxon>Agrobacterium</taxon>
        <taxon>Agrobacterium tumefaciens complex</taxon>
    </lineage>
</organism>